<evidence type="ECO:0000256" key="1">
    <source>
        <dbReference type="PIRSR" id="PIRSR637460-2"/>
    </source>
</evidence>
<keyword evidence="5" id="KW-1185">Reference proteome</keyword>
<protein>
    <recommendedName>
        <fullName evidence="3">SGNH hydrolase-type esterase domain-containing protein</fullName>
    </recommendedName>
</protein>
<feature type="disulfide bond" evidence="1">
    <location>
        <begin position="112"/>
        <end position="126"/>
    </location>
</feature>
<dbReference type="AlphaFoldDB" id="V6JG00"/>
<dbReference type="PANTHER" id="PTHR37981:SF1">
    <property type="entry name" value="SGNH HYDROLASE-TYPE ESTERASE DOMAIN-CONTAINING PROTEIN"/>
    <property type="match status" value="1"/>
</dbReference>
<keyword evidence="1" id="KW-1015">Disulfide bond</keyword>
<dbReference type="InterPro" id="IPR036514">
    <property type="entry name" value="SGNH_hydro_sf"/>
</dbReference>
<feature type="disulfide bond" evidence="1">
    <location>
        <begin position="35"/>
        <end position="59"/>
    </location>
</feature>
<dbReference type="SUPFAM" id="SSF52266">
    <property type="entry name" value="SGNH hydrolase"/>
    <property type="match status" value="1"/>
</dbReference>
<dbReference type="STRING" id="1352936.M878_44480"/>
<feature type="region of interest" description="Disordered" evidence="2">
    <location>
        <begin position="1"/>
        <end position="35"/>
    </location>
</feature>
<dbReference type="PANTHER" id="PTHR37981">
    <property type="entry name" value="LIPASE 2"/>
    <property type="match status" value="1"/>
</dbReference>
<evidence type="ECO:0000256" key="2">
    <source>
        <dbReference type="SAM" id="MobiDB-lite"/>
    </source>
</evidence>
<evidence type="ECO:0000259" key="3">
    <source>
        <dbReference type="Pfam" id="PF13472"/>
    </source>
</evidence>
<dbReference type="EMBL" id="AWQX01000387">
    <property type="protein sequence ID" value="EST18755.1"/>
    <property type="molecule type" value="Genomic_DNA"/>
</dbReference>
<dbReference type="GO" id="GO:0004806">
    <property type="term" value="F:triacylglycerol lipase activity"/>
    <property type="evidence" value="ECO:0007669"/>
    <property type="project" value="TreeGrafter"/>
</dbReference>
<organism evidence="4 5">
    <name type="scientific">Streptomyces roseochromogenus subsp. oscitans DS 12.976</name>
    <dbReference type="NCBI Taxonomy" id="1352936"/>
    <lineage>
        <taxon>Bacteria</taxon>
        <taxon>Bacillati</taxon>
        <taxon>Actinomycetota</taxon>
        <taxon>Actinomycetes</taxon>
        <taxon>Kitasatosporales</taxon>
        <taxon>Streptomycetaceae</taxon>
        <taxon>Streptomyces</taxon>
    </lineage>
</organism>
<dbReference type="HOGENOM" id="CLU_780585_0_0_11"/>
<comment type="caution">
    <text evidence="4">The sequence shown here is derived from an EMBL/GenBank/DDBJ whole genome shotgun (WGS) entry which is preliminary data.</text>
</comment>
<dbReference type="Gene3D" id="3.40.50.1110">
    <property type="entry name" value="SGNH hydrolase"/>
    <property type="match status" value="1"/>
</dbReference>
<dbReference type="GO" id="GO:0019433">
    <property type="term" value="P:triglyceride catabolic process"/>
    <property type="evidence" value="ECO:0007669"/>
    <property type="project" value="TreeGrafter"/>
</dbReference>
<dbReference type="PATRIC" id="fig|1352936.5.peg.9236"/>
<accession>V6JG00</accession>
<feature type="domain" description="SGNH hydrolase-type esterase" evidence="3">
    <location>
        <begin position="54"/>
        <end position="245"/>
    </location>
</feature>
<proteinExistence type="predicted"/>
<sequence length="355" mass="38615">MERNPDLYSGKSRDEIFPDGTYNSKESGKTAEPGCHRSDAAEIHTAGIGHAGRTRNLACSGATTDDILTNEYRGEKPQIQQLDSLLRSADVDTVVVSIGGNDLDLSGLVEDCAKKYFSAGVIGGTCDGANPLAKPDAPEYTSLQEKVGKVLTKVRETFKDRGKTQPRIILQGYPRPIAKKEDLRPIPSVSSRYQNLGYPFKDESVDLLQQVSKHLNNALRKAASLASVNYLDTTEAFQGHELGHKNSVLQVKDGETSDGRAKGKYGPESLEWTRWVDNLGVIGDEQRKRESLHPNYLGTQSEAACLTSFIKQMTKTGAHYTGTCHIGKADGAKQAGPDQTVAAVTEETPRTGIHR</sequence>
<evidence type="ECO:0000313" key="5">
    <source>
        <dbReference type="Proteomes" id="UP000017984"/>
    </source>
</evidence>
<dbReference type="InterPro" id="IPR013830">
    <property type="entry name" value="SGNH_hydro"/>
</dbReference>
<feature type="compositionally biased region" description="Basic and acidic residues" evidence="2">
    <location>
        <begin position="26"/>
        <end position="35"/>
    </location>
</feature>
<name>V6JG00_STRRC</name>
<dbReference type="Proteomes" id="UP000017984">
    <property type="component" value="Chromosome"/>
</dbReference>
<reference evidence="4 5" key="1">
    <citation type="journal article" date="2014" name="Genome Announc.">
        <title>Draft Genome Sequence of Streptomyces roseochromogenes subsp. oscitans DS 12.976, Producer of the Aminocoumarin Antibiotic Clorobiocin.</title>
        <authorList>
            <person name="Ruckert C."/>
            <person name="Kalinowski J."/>
            <person name="Heide L."/>
            <person name="Apel A.K."/>
        </authorList>
    </citation>
    <scope>NUCLEOTIDE SEQUENCE [LARGE SCALE GENOMIC DNA]</scope>
    <source>
        <strain evidence="4 5">DS 12.976</strain>
    </source>
</reference>
<dbReference type="Pfam" id="PF13472">
    <property type="entry name" value="Lipase_GDSL_2"/>
    <property type="match status" value="1"/>
</dbReference>
<evidence type="ECO:0000313" key="4">
    <source>
        <dbReference type="EMBL" id="EST18755.1"/>
    </source>
</evidence>
<feature type="compositionally biased region" description="Basic and acidic residues" evidence="2">
    <location>
        <begin position="1"/>
        <end position="16"/>
    </location>
</feature>
<gene>
    <name evidence="4" type="ORF">M878_44480</name>
</gene>
<dbReference type="InterPro" id="IPR037460">
    <property type="entry name" value="SEST-like"/>
</dbReference>